<evidence type="ECO:0000256" key="1">
    <source>
        <dbReference type="SAM" id="Phobius"/>
    </source>
</evidence>
<evidence type="ECO:0000313" key="2">
    <source>
        <dbReference type="EMBL" id="RZB59831.1"/>
    </source>
</evidence>
<gene>
    <name evidence="2" type="ORF">D0Y65_042856</name>
</gene>
<keyword evidence="1" id="KW-0812">Transmembrane</keyword>
<keyword evidence="1" id="KW-1133">Transmembrane helix</keyword>
<accession>A0A445GF50</accession>
<keyword evidence="3" id="KW-1185">Reference proteome</keyword>
<reference evidence="2 3" key="1">
    <citation type="submission" date="2018-09" db="EMBL/GenBank/DDBJ databases">
        <title>A high-quality reference genome of wild soybean provides a powerful tool to mine soybean genomes.</title>
        <authorList>
            <person name="Xie M."/>
            <person name="Chung C.Y.L."/>
            <person name="Li M.-W."/>
            <person name="Wong F.-L."/>
            <person name="Chan T.-F."/>
            <person name="Lam H.-M."/>
        </authorList>
    </citation>
    <scope>NUCLEOTIDE SEQUENCE [LARGE SCALE GENOMIC DNA]</scope>
    <source>
        <strain evidence="3">cv. W05</strain>
        <tissue evidence="2">Hypocotyl of etiolated seedlings</tissue>
    </source>
</reference>
<comment type="caution">
    <text evidence="2">The sequence shown here is derived from an EMBL/GenBank/DDBJ whole genome shotgun (WGS) entry which is preliminary data.</text>
</comment>
<feature type="transmembrane region" description="Helical" evidence="1">
    <location>
        <begin position="6"/>
        <end position="30"/>
    </location>
</feature>
<sequence length="217" mass="24359">MGKSSLLLMSLIIICFFVWQLMLTWSRVLLAHERSHCSKMSIGAVLDLSSQMGKHQKIAMQIALQEFNRSSCSKLDLKIKNSQGNSAQTVASELCNSNRIWHMCLGGICKKIWVMLSRCVSNGLKSLEDSLLIVLTRLLLTRLVDFLILPHNPSGFQNNLVLKVVITLENIPRFPGRIFRKQSCLLHENHQVSSLRTSLQASSGRLLKQMSVGKVSV</sequence>
<organism evidence="2 3">
    <name type="scientific">Glycine soja</name>
    <name type="common">Wild soybean</name>
    <dbReference type="NCBI Taxonomy" id="3848"/>
    <lineage>
        <taxon>Eukaryota</taxon>
        <taxon>Viridiplantae</taxon>
        <taxon>Streptophyta</taxon>
        <taxon>Embryophyta</taxon>
        <taxon>Tracheophyta</taxon>
        <taxon>Spermatophyta</taxon>
        <taxon>Magnoliopsida</taxon>
        <taxon>eudicotyledons</taxon>
        <taxon>Gunneridae</taxon>
        <taxon>Pentapetalae</taxon>
        <taxon>rosids</taxon>
        <taxon>fabids</taxon>
        <taxon>Fabales</taxon>
        <taxon>Fabaceae</taxon>
        <taxon>Papilionoideae</taxon>
        <taxon>50 kb inversion clade</taxon>
        <taxon>NPAAA clade</taxon>
        <taxon>indigoferoid/millettioid clade</taxon>
        <taxon>Phaseoleae</taxon>
        <taxon>Glycine</taxon>
        <taxon>Glycine subgen. Soja</taxon>
    </lineage>
</organism>
<proteinExistence type="predicted"/>
<name>A0A445GF50_GLYSO</name>
<dbReference type="AlphaFoldDB" id="A0A445GF50"/>
<keyword evidence="1" id="KW-0472">Membrane</keyword>
<dbReference type="EMBL" id="QZWG01000016">
    <property type="protein sequence ID" value="RZB59831.1"/>
    <property type="molecule type" value="Genomic_DNA"/>
</dbReference>
<protein>
    <submittedName>
        <fullName evidence="2">Uncharacterized protein</fullName>
    </submittedName>
</protein>
<dbReference type="Proteomes" id="UP000289340">
    <property type="component" value="Chromosome 16"/>
</dbReference>
<evidence type="ECO:0000313" key="3">
    <source>
        <dbReference type="Proteomes" id="UP000289340"/>
    </source>
</evidence>